<sequence>MMFCKDNLMTHLMCKFLYVAIGHSWHHVQLYQQPDPCISNVIADSQFIGIGI</sequence>
<accession>A0A0A9GUT7</accession>
<reference evidence="1" key="2">
    <citation type="journal article" date="2015" name="Data Brief">
        <title>Shoot transcriptome of the giant reed, Arundo donax.</title>
        <authorList>
            <person name="Barrero R.A."/>
            <person name="Guerrero F.D."/>
            <person name="Moolhuijzen P."/>
            <person name="Goolsby J.A."/>
            <person name="Tidwell J."/>
            <person name="Bellgard S.E."/>
            <person name="Bellgard M.I."/>
        </authorList>
    </citation>
    <scope>NUCLEOTIDE SEQUENCE</scope>
    <source>
        <tissue evidence="1">Shoot tissue taken approximately 20 cm above the soil surface</tissue>
    </source>
</reference>
<evidence type="ECO:0000313" key="1">
    <source>
        <dbReference type="EMBL" id="JAE27299.1"/>
    </source>
</evidence>
<name>A0A0A9GUT7_ARUDO</name>
<dbReference type="AlphaFoldDB" id="A0A0A9GUT7"/>
<proteinExistence type="predicted"/>
<reference evidence="1" key="1">
    <citation type="submission" date="2014-09" db="EMBL/GenBank/DDBJ databases">
        <authorList>
            <person name="Magalhaes I.L.F."/>
            <person name="Oliveira U."/>
            <person name="Santos F.R."/>
            <person name="Vidigal T.H.D.A."/>
            <person name="Brescovit A.D."/>
            <person name="Santos A.J."/>
        </authorList>
    </citation>
    <scope>NUCLEOTIDE SEQUENCE</scope>
    <source>
        <tissue evidence="1">Shoot tissue taken approximately 20 cm above the soil surface</tissue>
    </source>
</reference>
<protein>
    <submittedName>
        <fullName evidence="1">Uncharacterized protein</fullName>
    </submittedName>
</protein>
<dbReference type="EMBL" id="GBRH01170597">
    <property type="protein sequence ID" value="JAE27299.1"/>
    <property type="molecule type" value="Transcribed_RNA"/>
</dbReference>
<organism evidence="1">
    <name type="scientific">Arundo donax</name>
    <name type="common">Giant reed</name>
    <name type="synonym">Donax arundinaceus</name>
    <dbReference type="NCBI Taxonomy" id="35708"/>
    <lineage>
        <taxon>Eukaryota</taxon>
        <taxon>Viridiplantae</taxon>
        <taxon>Streptophyta</taxon>
        <taxon>Embryophyta</taxon>
        <taxon>Tracheophyta</taxon>
        <taxon>Spermatophyta</taxon>
        <taxon>Magnoliopsida</taxon>
        <taxon>Liliopsida</taxon>
        <taxon>Poales</taxon>
        <taxon>Poaceae</taxon>
        <taxon>PACMAD clade</taxon>
        <taxon>Arundinoideae</taxon>
        <taxon>Arundineae</taxon>
        <taxon>Arundo</taxon>
    </lineage>
</organism>